<dbReference type="SUPFAM" id="SSF51011">
    <property type="entry name" value="Glycosyl hydrolase domain"/>
    <property type="match status" value="1"/>
</dbReference>
<evidence type="ECO:0000259" key="1">
    <source>
        <dbReference type="SMART" id="SM00642"/>
    </source>
</evidence>
<reference evidence="3" key="1">
    <citation type="journal article" date="2019" name="Int. J. Syst. Evol. Microbiol.">
        <title>The Global Catalogue of Microorganisms (GCM) 10K type strain sequencing project: providing services to taxonomists for standard genome sequencing and annotation.</title>
        <authorList>
            <consortium name="The Broad Institute Genomics Platform"/>
            <consortium name="The Broad Institute Genome Sequencing Center for Infectious Disease"/>
            <person name="Wu L."/>
            <person name="Ma J."/>
        </authorList>
    </citation>
    <scope>NUCLEOTIDE SEQUENCE [LARGE SCALE GENOMIC DNA]</scope>
    <source>
        <strain evidence="3">KCTC 42281</strain>
    </source>
</reference>
<dbReference type="InterPro" id="IPR045857">
    <property type="entry name" value="O16G_dom_2"/>
</dbReference>
<dbReference type="Gene3D" id="3.90.400.10">
    <property type="entry name" value="Oligo-1,6-glucosidase, Domain 2"/>
    <property type="match status" value="1"/>
</dbReference>
<dbReference type="Gene3D" id="2.60.40.1180">
    <property type="entry name" value="Golgi alpha-mannosidase II"/>
    <property type="match status" value="1"/>
</dbReference>
<proteinExistence type="predicted"/>
<comment type="caution">
    <text evidence="2">The sequence shown here is derived from an EMBL/GenBank/DDBJ whole genome shotgun (WGS) entry which is preliminary data.</text>
</comment>
<evidence type="ECO:0000313" key="3">
    <source>
        <dbReference type="Proteomes" id="UP001595613"/>
    </source>
</evidence>
<feature type="domain" description="Glycosyl hydrolase family 13 catalytic" evidence="1">
    <location>
        <begin position="15"/>
        <end position="415"/>
    </location>
</feature>
<dbReference type="PANTHER" id="PTHR10357:SF219">
    <property type="entry name" value="MALTOSE ALPHA-D-GLUCOSYLTRANSFERASE"/>
    <property type="match status" value="1"/>
</dbReference>
<dbReference type="CDD" id="cd11334">
    <property type="entry name" value="AmyAc_TreS"/>
    <property type="match status" value="1"/>
</dbReference>
<dbReference type="Gene3D" id="3.20.20.80">
    <property type="entry name" value="Glycosidases"/>
    <property type="match status" value="1"/>
</dbReference>
<dbReference type="Proteomes" id="UP001595613">
    <property type="component" value="Unassembled WGS sequence"/>
</dbReference>
<protein>
    <submittedName>
        <fullName evidence="2">Alpha-amylase family protein</fullName>
    </submittedName>
</protein>
<dbReference type="InterPro" id="IPR054049">
    <property type="entry name" value="SupH-like_C"/>
</dbReference>
<gene>
    <name evidence="2" type="ORF">ACFOOL_08015</name>
</gene>
<dbReference type="SMART" id="SM00642">
    <property type="entry name" value="Aamy"/>
    <property type="match status" value="1"/>
</dbReference>
<dbReference type="InterPro" id="IPR017853">
    <property type="entry name" value="GH"/>
</dbReference>
<sequence>MAHDEPWYLDAVIYAIDVKRFADGNGDGIGDFIGLTKKVPYLAELGITCVWLLPFFPSPGRDNGYDVSDYYRVDPQLGTTEDFLDFLHAAGERGIRVIIDLVANHTSDKHPWFEAARRDEASFYRNYYIWSKEAPPVEPDDASVFPDEEPTVWTYDEVAHAYYFHKFYAFQPDLNTGNPEVLDAIERIMDQWLSLGVAGFRLDAIPFVIGQNGLSQADPENPDGVLQRLNGYIQRRRPGGLLAGEVNLPPAETGRYFGQNDQLGLLFNFLMPCYIFAALATGRAKRISEALDLLPEPPPDCGWANFLRNLDELDFSQVPENVKAEAFSAFAKDESVVVHDRGIRRRIAPMLEGNDDRTKMALSLMFSLPGAPMLVYGDEIGMGDDLSQPDRISVRTPMQWTGGKNGGFSNAAPSRLIQPTIAQGRFSYTQVNVAQQQKDEASLLNAVKTLIRVRRQVGTLLRGRTFAASGDNEAVHVRCVGDGVEFVVVVHNLSGRRQTIDLAFGDHFLAEMTDLLSAEKFDLHDNLQVTLPAYGYRWLCGTRINR</sequence>
<keyword evidence="3" id="KW-1185">Reference proteome</keyword>
<organism evidence="2 3">
    <name type="scientific">Devosia honganensis</name>
    <dbReference type="NCBI Taxonomy" id="1610527"/>
    <lineage>
        <taxon>Bacteria</taxon>
        <taxon>Pseudomonadati</taxon>
        <taxon>Pseudomonadota</taxon>
        <taxon>Alphaproteobacteria</taxon>
        <taxon>Hyphomicrobiales</taxon>
        <taxon>Devosiaceae</taxon>
        <taxon>Devosia</taxon>
    </lineage>
</organism>
<dbReference type="PANTHER" id="PTHR10357">
    <property type="entry name" value="ALPHA-AMYLASE FAMILY MEMBER"/>
    <property type="match status" value="1"/>
</dbReference>
<accession>A0ABV7X053</accession>
<dbReference type="SUPFAM" id="SSF51445">
    <property type="entry name" value="(Trans)glycosidases"/>
    <property type="match status" value="1"/>
</dbReference>
<evidence type="ECO:0000313" key="2">
    <source>
        <dbReference type="EMBL" id="MFC3704702.1"/>
    </source>
</evidence>
<dbReference type="InterPro" id="IPR013780">
    <property type="entry name" value="Glyco_hydro_b"/>
</dbReference>
<dbReference type="InterPro" id="IPR006047">
    <property type="entry name" value="GH13_cat_dom"/>
</dbReference>
<name>A0ABV7X053_9HYPH</name>
<dbReference type="Pfam" id="PF00128">
    <property type="entry name" value="Alpha-amylase"/>
    <property type="match status" value="1"/>
</dbReference>
<dbReference type="Pfam" id="PF22157">
    <property type="entry name" value="SupH-like_C"/>
    <property type="match status" value="1"/>
</dbReference>
<dbReference type="EMBL" id="JBHRYD010000005">
    <property type="protein sequence ID" value="MFC3704702.1"/>
    <property type="molecule type" value="Genomic_DNA"/>
</dbReference>
<dbReference type="RefSeq" id="WP_380096435.1">
    <property type="nucleotide sequence ID" value="NZ_JBHRYD010000005.1"/>
</dbReference>